<evidence type="ECO:0000259" key="6">
    <source>
        <dbReference type="PROSITE" id="PS51184"/>
    </source>
</evidence>
<dbReference type="PANTHER" id="PTHR13096">
    <property type="entry name" value="MINA53 MYC INDUCED NUCLEAR ANTIGEN"/>
    <property type="match status" value="1"/>
</dbReference>
<keyword evidence="8" id="KW-1185">Reference proteome</keyword>
<dbReference type="KEGG" id="atw:C0099_11915"/>
<accession>A0A2I6S8I5</accession>
<dbReference type="EMBL" id="CP025682">
    <property type="protein sequence ID" value="AUN95573.1"/>
    <property type="molecule type" value="Genomic_DNA"/>
</dbReference>
<dbReference type="Pfam" id="PF08007">
    <property type="entry name" value="JmjC_2"/>
    <property type="match status" value="1"/>
</dbReference>
<protein>
    <submittedName>
        <fullName evidence="7">Cupin</fullName>
    </submittedName>
</protein>
<dbReference type="InterPro" id="IPR039994">
    <property type="entry name" value="NO66-like"/>
</dbReference>
<dbReference type="Pfam" id="PF20514">
    <property type="entry name" value="WHD_ROXA"/>
    <property type="match status" value="1"/>
</dbReference>
<evidence type="ECO:0000256" key="1">
    <source>
        <dbReference type="ARBA" id="ARBA00001954"/>
    </source>
</evidence>
<feature type="domain" description="JmjC" evidence="6">
    <location>
        <begin position="95"/>
        <end position="221"/>
    </location>
</feature>
<dbReference type="AlphaFoldDB" id="A0A2I6S8I5"/>
<dbReference type="SUPFAM" id="SSF51197">
    <property type="entry name" value="Clavaminate synthase-like"/>
    <property type="match status" value="1"/>
</dbReference>
<comment type="cofactor">
    <cofactor evidence="1">
        <name>Fe(2+)</name>
        <dbReference type="ChEBI" id="CHEBI:29033"/>
    </cofactor>
</comment>
<keyword evidence="3" id="KW-0223">Dioxygenase</keyword>
<dbReference type="SMART" id="SM00558">
    <property type="entry name" value="JmjC"/>
    <property type="match status" value="1"/>
</dbReference>
<dbReference type="PROSITE" id="PS51184">
    <property type="entry name" value="JMJC"/>
    <property type="match status" value="1"/>
</dbReference>
<dbReference type="GO" id="GO:0046872">
    <property type="term" value="F:metal ion binding"/>
    <property type="evidence" value="ECO:0007669"/>
    <property type="project" value="UniProtKB-KW"/>
</dbReference>
<sequence>MTSELLGGITPQRFLAEYWQKKPLLIRQAIPGFTGVVDVDELFELACDENVESRLIRHTDDGWQVSRGPQKPAALKRRKQAWTVLVQGLNLWVREADALLHRFDFIPQARLDDLMVSYATDGGGIGAHFDSYDVFLLQGFGQRRWRIGDQSEHRLVEGAPLKLIADFQSTDEWVLEPGDMLYLPPRYAHEGTAIGECTTYSIGFRAPSAQELGSEFLVWLAERQRLEGMYADPDLVLPENSAEISATMVERVAGMLDAIRWGQDDVADFLGHYLSEPKPSVFFVSPDDPLSPRQFDAAVAAHGFVLDPATLLLIHDAHFYLNGERIQPAAAAHATLARLAHARRIDAATAGADALPSLYEMYLSGFGQLEIDED</sequence>
<keyword evidence="5" id="KW-0408">Iron</keyword>
<dbReference type="OrthoDB" id="9764016at2"/>
<name>A0A2I6S8I5_9RHOO</name>
<dbReference type="Gene3D" id="2.60.120.650">
    <property type="entry name" value="Cupin"/>
    <property type="match status" value="1"/>
</dbReference>
<dbReference type="Gene3D" id="3.40.366.30">
    <property type="entry name" value="50S ribosomal protein L16 arginine hydroxylase, Chain A, Domain 2"/>
    <property type="match status" value="1"/>
</dbReference>
<evidence type="ECO:0000256" key="5">
    <source>
        <dbReference type="ARBA" id="ARBA00023004"/>
    </source>
</evidence>
<keyword evidence="4" id="KW-0560">Oxidoreductase</keyword>
<evidence type="ECO:0000256" key="3">
    <source>
        <dbReference type="ARBA" id="ARBA00022964"/>
    </source>
</evidence>
<proteinExistence type="predicted"/>
<gene>
    <name evidence="7" type="ORF">C0099_11915</name>
</gene>
<evidence type="ECO:0000256" key="4">
    <source>
        <dbReference type="ARBA" id="ARBA00023002"/>
    </source>
</evidence>
<dbReference type="RefSeq" id="WP_102247621.1">
    <property type="nucleotide sequence ID" value="NZ_CP025682.1"/>
</dbReference>
<evidence type="ECO:0000256" key="2">
    <source>
        <dbReference type="ARBA" id="ARBA00022723"/>
    </source>
</evidence>
<dbReference type="PANTHER" id="PTHR13096:SF8">
    <property type="entry name" value="RIBOSOMAL OXYGENASE 1"/>
    <property type="match status" value="1"/>
</dbReference>
<organism evidence="7 8">
    <name type="scientific">Pseudazoarcus pumilus</name>
    <dbReference type="NCBI Taxonomy" id="2067960"/>
    <lineage>
        <taxon>Bacteria</taxon>
        <taxon>Pseudomonadati</taxon>
        <taxon>Pseudomonadota</taxon>
        <taxon>Betaproteobacteria</taxon>
        <taxon>Rhodocyclales</taxon>
        <taxon>Zoogloeaceae</taxon>
        <taxon>Pseudazoarcus</taxon>
    </lineage>
</organism>
<keyword evidence="2" id="KW-0479">Metal-binding</keyword>
<dbReference type="InterPro" id="IPR046799">
    <property type="entry name" value="ROXA-like_wH"/>
</dbReference>
<evidence type="ECO:0000313" key="7">
    <source>
        <dbReference type="EMBL" id="AUN95573.1"/>
    </source>
</evidence>
<evidence type="ECO:0000313" key="8">
    <source>
        <dbReference type="Proteomes" id="UP000242205"/>
    </source>
</evidence>
<dbReference type="InterPro" id="IPR003347">
    <property type="entry name" value="JmjC_dom"/>
</dbReference>
<reference evidence="7 8" key="1">
    <citation type="submission" date="2018-01" db="EMBL/GenBank/DDBJ databases">
        <authorList>
            <person name="Fu G.-Y."/>
        </authorList>
    </citation>
    <scope>NUCLEOTIDE SEQUENCE [LARGE SCALE GENOMIC DNA]</scope>
    <source>
        <strain evidence="7 8">SY39</strain>
    </source>
</reference>
<dbReference type="GO" id="GO:0016706">
    <property type="term" value="F:2-oxoglutarate-dependent dioxygenase activity"/>
    <property type="evidence" value="ECO:0007669"/>
    <property type="project" value="TreeGrafter"/>
</dbReference>
<dbReference type="Proteomes" id="UP000242205">
    <property type="component" value="Chromosome"/>
</dbReference>